<sequence length="127" mass="12660">MLRASELAVGLLFGLGCGFAVVAYVGHSQPSGRSVPVPSGGVAAATVPPLPEAPVRADEPSRAGAPAVSGAAAASAGDDPHATGGHRRNGIVRCVGGKLYWIHKQGGVTVIEPYPPQPPGDCRASCT</sequence>
<dbReference type="STRING" id="1475481.GCA_000953855_02319"/>
<gene>
    <name evidence="2" type="ORF">MBSD_n2273</name>
</gene>
<protein>
    <recommendedName>
        <fullName evidence="4">Lipoprotein</fullName>
    </recommendedName>
</protein>
<dbReference type="PROSITE" id="PS51257">
    <property type="entry name" value="PROKAR_LIPOPROTEIN"/>
    <property type="match status" value="1"/>
</dbReference>
<dbReference type="EMBL" id="DF970239">
    <property type="protein sequence ID" value="GAP66957.1"/>
    <property type="molecule type" value="Genomic_DNA"/>
</dbReference>
<evidence type="ECO:0000313" key="3">
    <source>
        <dbReference type="Proteomes" id="UP000253740"/>
    </source>
</evidence>
<evidence type="ECO:0000313" key="2">
    <source>
        <dbReference type="EMBL" id="GAP66957.1"/>
    </source>
</evidence>
<name>A0A0K8QRD3_9GAMM</name>
<evidence type="ECO:0000256" key="1">
    <source>
        <dbReference type="SAM" id="MobiDB-lite"/>
    </source>
</evidence>
<feature type="region of interest" description="Disordered" evidence="1">
    <location>
        <begin position="51"/>
        <end position="88"/>
    </location>
</feature>
<dbReference type="Proteomes" id="UP000253740">
    <property type="component" value="Unassembled WGS sequence"/>
</dbReference>
<organism evidence="2">
    <name type="scientific">Mizugakiibacter sediminis</name>
    <dbReference type="NCBI Taxonomy" id="1475481"/>
    <lineage>
        <taxon>Bacteria</taxon>
        <taxon>Pseudomonadati</taxon>
        <taxon>Pseudomonadota</taxon>
        <taxon>Gammaproteobacteria</taxon>
        <taxon>Lysobacterales</taxon>
        <taxon>Rhodanobacteraceae</taxon>
        <taxon>Mizugakiibacter</taxon>
    </lineage>
</organism>
<evidence type="ECO:0008006" key="4">
    <source>
        <dbReference type="Google" id="ProtNLM"/>
    </source>
</evidence>
<accession>A0A0K8QRD3</accession>
<keyword evidence="3" id="KW-1185">Reference proteome</keyword>
<dbReference type="AlphaFoldDB" id="A0A0K8QRD3"/>
<proteinExistence type="predicted"/>
<reference evidence="2" key="1">
    <citation type="submission" date="2015-08" db="EMBL/GenBank/DDBJ databases">
        <title>Complete DNA Sequence of Pseudomonas syringae pv. actinidiae, the Causal Agent of Kiwifruit Canker Disease.</title>
        <authorList>
            <person name="Rikkerink E.H.A."/>
            <person name="Fineran P.C."/>
        </authorList>
    </citation>
    <scope>NUCLEOTIDE SEQUENCE</scope>
    <source>
        <strain evidence="2">SkMP5</strain>
    </source>
</reference>
<feature type="compositionally biased region" description="Low complexity" evidence="1">
    <location>
        <begin position="62"/>
        <end position="77"/>
    </location>
</feature>